<dbReference type="Proteomes" id="UP000073601">
    <property type="component" value="Unassembled WGS sequence"/>
</dbReference>
<dbReference type="Gene3D" id="3.20.20.450">
    <property type="entry name" value="EAL domain"/>
    <property type="match status" value="1"/>
</dbReference>
<accession>A0A128F6Z0</accession>
<reference evidence="4" key="1">
    <citation type="submission" date="2016-02" db="EMBL/GenBank/DDBJ databases">
        <authorList>
            <person name="Rodrigo-Torres Lidia"/>
            <person name="Arahal R.David."/>
        </authorList>
    </citation>
    <scope>NUCLEOTIDE SEQUENCE [LARGE SCALE GENOMIC DNA]</scope>
    <source>
        <strain evidence="4">CECT 8713</strain>
    </source>
</reference>
<keyword evidence="1" id="KW-0472">Membrane</keyword>
<gene>
    <name evidence="3" type="primary">yfgF_3</name>
    <name evidence="3" type="ORF">GMA8713_02070</name>
</gene>
<organism evidence="3 4">
    <name type="scientific">Grimontia marina</name>
    <dbReference type="NCBI Taxonomy" id="646534"/>
    <lineage>
        <taxon>Bacteria</taxon>
        <taxon>Pseudomonadati</taxon>
        <taxon>Pseudomonadota</taxon>
        <taxon>Gammaproteobacteria</taxon>
        <taxon>Vibrionales</taxon>
        <taxon>Vibrionaceae</taxon>
        <taxon>Grimontia</taxon>
    </lineage>
</organism>
<keyword evidence="4" id="KW-1185">Reference proteome</keyword>
<feature type="transmembrane region" description="Helical" evidence="1">
    <location>
        <begin position="81"/>
        <end position="102"/>
    </location>
</feature>
<evidence type="ECO:0000256" key="1">
    <source>
        <dbReference type="SAM" id="Phobius"/>
    </source>
</evidence>
<dbReference type="EMBL" id="FIZY01000016">
    <property type="protein sequence ID" value="CZF82061.1"/>
    <property type="molecule type" value="Genomic_DNA"/>
</dbReference>
<evidence type="ECO:0000313" key="3">
    <source>
        <dbReference type="EMBL" id="CZF82061.1"/>
    </source>
</evidence>
<proteinExistence type="predicted"/>
<dbReference type="SUPFAM" id="SSF141868">
    <property type="entry name" value="EAL domain-like"/>
    <property type="match status" value="1"/>
</dbReference>
<evidence type="ECO:0000313" key="4">
    <source>
        <dbReference type="Proteomes" id="UP000073601"/>
    </source>
</evidence>
<keyword evidence="3" id="KW-0378">Hydrolase</keyword>
<dbReference type="RefSeq" id="WP_062708865.1">
    <property type="nucleotide sequence ID" value="NZ_CAWRCI010000016.1"/>
</dbReference>
<dbReference type="OrthoDB" id="1673646at2"/>
<dbReference type="InterPro" id="IPR050706">
    <property type="entry name" value="Cyclic-di-GMP_PDE-like"/>
</dbReference>
<dbReference type="Pfam" id="PF00563">
    <property type="entry name" value="EAL"/>
    <property type="match status" value="1"/>
</dbReference>
<feature type="transmembrane region" description="Helical" evidence="1">
    <location>
        <begin position="157"/>
        <end position="174"/>
    </location>
</feature>
<feature type="transmembrane region" description="Helical" evidence="1">
    <location>
        <begin position="114"/>
        <end position="136"/>
    </location>
</feature>
<dbReference type="EC" id="3.1.4.52" evidence="3"/>
<dbReference type="PROSITE" id="PS50883">
    <property type="entry name" value="EAL"/>
    <property type="match status" value="1"/>
</dbReference>
<feature type="domain" description="EAL" evidence="2">
    <location>
        <begin position="409"/>
        <end position="651"/>
    </location>
</feature>
<protein>
    <submittedName>
        <fullName evidence="3">Cyclic di-GMP phosphodiesterase YfgF</fullName>
        <ecNumber evidence="3">3.1.4.52</ecNumber>
    </submittedName>
</protein>
<dbReference type="SMART" id="SM00052">
    <property type="entry name" value="EAL"/>
    <property type="match status" value="1"/>
</dbReference>
<name>A0A128F6Z0_9GAMM</name>
<dbReference type="AlphaFoldDB" id="A0A128F6Z0"/>
<dbReference type="PANTHER" id="PTHR33121">
    <property type="entry name" value="CYCLIC DI-GMP PHOSPHODIESTERASE PDEF"/>
    <property type="match status" value="1"/>
</dbReference>
<dbReference type="InterPro" id="IPR001633">
    <property type="entry name" value="EAL_dom"/>
</dbReference>
<dbReference type="CDD" id="cd01948">
    <property type="entry name" value="EAL"/>
    <property type="match status" value="1"/>
</dbReference>
<keyword evidence="1" id="KW-0812">Transmembrane</keyword>
<dbReference type="InterPro" id="IPR035919">
    <property type="entry name" value="EAL_sf"/>
</dbReference>
<feature type="transmembrane region" description="Helical" evidence="1">
    <location>
        <begin position="186"/>
        <end position="215"/>
    </location>
</feature>
<dbReference type="PANTHER" id="PTHR33121:SF76">
    <property type="entry name" value="SIGNALING PROTEIN"/>
    <property type="match status" value="1"/>
</dbReference>
<sequence>MESIVRAQLFSITAGAMVASAYMYGKSGVLGQCLGLLAFYTFINQIPSGVGYLYTLAMTITLYLAVEVLTYIRKTKYSLRVAFCVFIFVVPSVGSLSLAIMAPNQYCLDAALNVYLTDAIGILITAPVIVTIFYYISNPSSIKVMFRNLLSLPKSEWIYKAILVTSILLVLYFTDTNFQSASVTYMILAPLVTLAVFNFSELTQILLMIIGYGQIFHPNAYDNLHTLNTRLSLFFMFSLIIYIMLEYKRSLRNEIKGNLHRLYFDKQSNFGTFQKLDANTLEKENFIVSAIDLRPIFKYPLEKRDNILRHISRFFENNTSLYNSCYILYDVSALIILSDSEELAIQQMHDLPSKLEKYLDLRQESFYPEKIYYCHCRKGIRINQAVNRLNVHMRLGCKSSLNTMVDCDKSDLDDYIGMLEEFNPSNFQILRQNYLDLANPEKVTFELLSRFHFEGKVLNTGIVFQCAQKLGYLESLEHVIVHAQLKYLSGLHKNSFEYGSINLTPEYLSDGRAVCQLLDWVDNLELDISKVNIEIVESGNIDNPEILLQSLTYLKQRGFKLALDDFGAGHAIYNQLLTMPVDSVKIDGSLVRNCLADPIKQAIIQDLLSIATTLKIQVVAECVETEEEATYLKMLGIDYLQGYLVHKPTPV</sequence>
<feature type="transmembrane region" description="Helical" evidence="1">
    <location>
        <begin position="49"/>
        <end position="69"/>
    </location>
</feature>
<dbReference type="GO" id="GO:0071111">
    <property type="term" value="F:cyclic-guanylate-specific phosphodiesterase activity"/>
    <property type="evidence" value="ECO:0007669"/>
    <property type="project" value="UniProtKB-EC"/>
</dbReference>
<evidence type="ECO:0000259" key="2">
    <source>
        <dbReference type="PROSITE" id="PS50883"/>
    </source>
</evidence>
<keyword evidence="1" id="KW-1133">Transmembrane helix</keyword>
<feature type="transmembrane region" description="Helical" evidence="1">
    <location>
        <begin position="227"/>
        <end position="245"/>
    </location>
</feature>
<feature type="transmembrane region" description="Helical" evidence="1">
    <location>
        <begin position="21"/>
        <end position="43"/>
    </location>
</feature>